<evidence type="ECO:0000313" key="3">
    <source>
        <dbReference type="Proteomes" id="UP001596505"/>
    </source>
</evidence>
<dbReference type="RefSeq" id="WP_380967293.1">
    <property type="nucleotide sequence ID" value="NZ_JBHTCO010000019.1"/>
</dbReference>
<evidence type="ECO:0000313" key="2">
    <source>
        <dbReference type="EMBL" id="MFC7394192.1"/>
    </source>
</evidence>
<dbReference type="Pfam" id="PF02583">
    <property type="entry name" value="Trns_repr_metal"/>
    <property type="match status" value="1"/>
</dbReference>
<organism evidence="2 3">
    <name type="scientific">Scopulibacillus cellulosilyticus</name>
    <dbReference type="NCBI Taxonomy" id="2665665"/>
    <lineage>
        <taxon>Bacteria</taxon>
        <taxon>Bacillati</taxon>
        <taxon>Bacillota</taxon>
        <taxon>Bacilli</taxon>
        <taxon>Bacillales</taxon>
        <taxon>Sporolactobacillaceae</taxon>
        <taxon>Scopulibacillus</taxon>
    </lineage>
</organism>
<dbReference type="InterPro" id="IPR003735">
    <property type="entry name" value="Metal_Tscrpt_repr"/>
</dbReference>
<gene>
    <name evidence="2" type="ORF">ACFQRG_14645</name>
</gene>
<dbReference type="PANTHER" id="PTHR33677:SF3">
    <property type="entry name" value="COPPER-SENSING TRANSCRIPTIONAL REPRESSOR RICR"/>
    <property type="match status" value="1"/>
</dbReference>
<dbReference type="Proteomes" id="UP001596505">
    <property type="component" value="Unassembled WGS sequence"/>
</dbReference>
<reference evidence="3" key="1">
    <citation type="journal article" date="2019" name="Int. J. Syst. Evol. Microbiol.">
        <title>The Global Catalogue of Microorganisms (GCM) 10K type strain sequencing project: providing services to taxonomists for standard genome sequencing and annotation.</title>
        <authorList>
            <consortium name="The Broad Institute Genomics Platform"/>
            <consortium name="The Broad Institute Genome Sequencing Center for Infectious Disease"/>
            <person name="Wu L."/>
            <person name="Ma J."/>
        </authorList>
    </citation>
    <scope>NUCLEOTIDE SEQUENCE [LARGE SCALE GENOMIC DNA]</scope>
    <source>
        <strain evidence="3">CGMCC 1.16305</strain>
    </source>
</reference>
<comment type="caution">
    <text evidence="2">The sequence shown here is derived from an EMBL/GenBank/DDBJ whole genome shotgun (WGS) entry which is preliminary data.</text>
</comment>
<dbReference type="PANTHER" id="PTHR33677">
    <property type="entry name" value="TRANSCRIPTIONAL REPRESSOR FRMR-RELATED"/>
    <property type="match status" value="1"/>
</dbReference>
<feature type="region of interest" description="Disordered" evidence="1">
    <location>
        <begin position="1"/>
        <end position="20"/>
    </location>
</feature>
<keyword evidence="3" id="KW-1185">Reference proteome</keyword>
<dbReference type="InterPro" id="IPR038390">
    <property type="entry name" value="Metal_Tscrpt_repr_sf"/>
</dbReference>
<protein>
    <submittedName>
        <fullName evidence="2">Metal-sensing transcriptional repressor</fullName>
    </submittedName>
</protein>
<accession>A0ABW2PZQ7</accession>
<sequence>MEEKNTDKKPVEPRSNKEKEQIINRLKRIEGQVRGIQNMVENDRYCMDILIQLSAIQAAIKKVGYTVMERHTKKCVAHSIKNGDGEGMIEELLEIIKQYSK</sequence>
<evidence type="ECO:0000256" key="1">
    <source>
        <dbReference type="SAM" id="MobiDB-lite"/>
    </source>
</evidence>
<name>A0ABW2PZQ7_9BACL</name>
<proteinExistence type="predicted"/>
<dbReference type="Gene3D" id="1.20.58.1000">
    <property type="entry name" value="Metal-sensitive repressor, helix protomer"/>
    <property type="match status" value="1"/>
</dbReference>
<dbReference type="EMBL" id="JBHTCO010000019">
    <property type="protein sequence ID" value="MFC7394192.1"/>
    <property type="molecule type" value="Genomic_DNA"/>
</dbReference>